<dbReference type="AlphaFoldDB" id="A0AAN8ES40"/>
<reference evidence="2 3" key="1">
    <citation type="submission" date="2022-12" db="EMBL/GenBank/DDBJ databases">
        <title>Genomic features and morphological characterization of a novel Knufia sp. strain isolated from spacecraft assembly facility.</title>
        <authorList>
            <person name="Teixeira M."/>
            <person name="Chander A.M."/>
            <person name="Stajich J.E."/>
            <person name="Venkateswaran K."/>
        </authorList>
    </citation>
    <scope>NUCLEOTIDE SEQUENCE [LARGE SCALE GENOMIC DNA]</scope>
    <source>
        <strain evidence="2 3">FJI-L2-BK-P2</strain>
    </source>
</reference>
<evidence type="ECO:0000313" key="2">
    <source>
        <dbReference type="EMBL" id="KAK5954885.1"/>
    </source>
</evidence>
<sequence>MAFLWSGRTMDRDKVNQQFNVKRRCDTGEMYKKMEMLDKWSDIVDVLTSSKSVDQKQEARQSLDEVLYFMRFGHDMHSEDGKKVAKQKAGQDDSDATARVLGEPQP</sequence>
<name>A0AAN8ES40_9EURO</name>
<organism evidence="2 3">
    <name type="scientific">Knufia fluminis</name>
    <dbReference type="NCBI Taxonomy" id="191047"/>
    <lineage>
        <taxon>Eukaryota</taxon>
        <taxon>Fungi</taxon>
        <taxon>Dikarya</taxon>
        <taxon>Ascomycota</taxon>
        <taxon>Pezizomycotina</taxon>
        <taxon>Eurotiomycetes</taxon>
        <taxon>Chaetothyriomycetidae</taxon>
        <taxon>Chaetothyriales</taxon>
        <taxon>Trichomeriaceae</taxon>
        <taxon>Knufia</taxon>
    </lineage>
</organism>
<evidence type="ECO:0000256" key="1">
    <source>
        <dbReference type="SAM" id="MobiDB-lite"/>
    </source>
</evidence>
<evidence type="ECO:0000313" key="3">
    <source>
        <dbReference type="Proteomes" id="UP001316803"/>
    </source>
</evidence>
<feature type="region of interest" description="Disordered" evidence="1">
    <location>
        <begin position="79"/>
        <end position="106"/>
    </location>
</feature>
<dbReference type="EMBL" id="JAKLMC020000007">
    <property type="protein sequence ID" value="KAK5954885.1"/>
    <property type="molecule type" value="Genomic_DNA"/>
</dbReference>
<keyword evidence="3" id="KW-1185">Reference proteome</keyword>
<protein>
    <submittedName>
        <fullName evidence="2">Uncharacterized protein</fullName>
    </submittedName>
</protein>
<accession>A0AAN8ES40</accession>
<proteinExistence type="predicted"/>
<gene>
    <name evidence="2" type="ORF">OHC33_003563</name>
</gene>
<comment type="caution">
    <text evidence="2">The sequence shown here is derived from an EMBL/GenBank/DDBJ whole genome shotgun (WGS) entry which is preliminary data.</text>
</comment>
<dbReference type="Proteomes" id="UP001316803">
    <property type="component" value="Unassembled WGS sequence"/>
</dbReference>